<evidence type="ECO:0000256" key="8">
    <source>
        <dbReference type="ARBA" id="ARBA00023102"/>
    </source>
</evidence>
<comment type="subcellular location">
    <subcellularLocation>
        <location evidence="9">Cytoplasm</location>
    </subcellularLocation>
</comment>
<dbReference type="UniPathway" id="UPA00031">
    <property type="reaction ID" value="UER00007"/>
</dbReference>
<keyword evidence="11" id="KW-1185">Reference proteome</keyword>
<sequence length="94" mass="10591">MDVLDEVFSVVRDRVRNPREDSYVSSLLSDPKGLDRVLEKIGEESFEVVIAAKNGRDGEIVAESADLIFHLMVMLAVKGISLDDVRAEFARRRK</sequence>
<dbReference type="EMBL" id="CP003243">
    <property type="protein sequence ID" value="AFD00229.1"/>
    <property type="molecule type" value="Genomic_DNA"/>
</dbReference>
<dbReference type="PANTHER" id="PTHR42945:SF1">
    <property type="entry name" value="HISTIDINE BIOSYNTHESIS BIFUNCTIONAL PROTEIN HIS7"/>
    <property type="match status" value="1"/>
</dbReference>
<dbReference type="KEGG" id="mez:Mtc_1477"/>
<evidence type="ECO:0000313" key="10">
    <source>
        <dbReference type="EMBL" id="AFD00229.1"/>
    </source>
</evidence>
<dbReference type="SUPFAM" id="SSF101386">
    <property type="entry name" value="all-alpha NTP pyrophosphatases"/>
    <property type="match status" value="1"/>
</dbReference>
<keyword evidence="7 9" id="KW-0067">ATP-binding</keyword>
<dbReference type="CDD" id="cd11534">
    <property type="entry name" value="NTP-PPase_HisIE_like"/>
    <property type="match status" value="1"/>
</dbReference>
<dbReference type="Gene3D" id="1.10.287.1080">
    <property type="entry name" value="MazG-like"/>
    <property type="match status" value="1"/>
</dbReference>
<dbReference type="AlphaFoldDB" id="H8I5Z5"/>
<protein>
    <recommendedName>
        <fullName evidence="9">Phosphoribosyl-ATP pyrophosphatase</fullName>
        <shortName evidence="9">PRA-PH</shortName>
        <ecNumber evidence="9">3.6.1.31</ecNumber>
    </recommendedName>
</protein>
<evidence type="ECO:0000256" key="4">
    <source>
        <dbReference type="ARBA" id="ARBA00022605"/>
    </source>
</evidence>
<dbReference type="InterPro" id="IPR021130">
    <property type="entry name" value="PRib-ATP_PPHydrolase-like"/>
</dbReference>
<proteinExistence type="inferred from homology"/>
<keyword evidence="3 9" id="KW-0963">Cytoplasm</keyword>
<evidence type="ECO:0000256" key="1">
    <source>
        <dbReference type="ARBA" id="ARBA00001460"/>
    </source>
</evidence>
<keyword evidence="4 9" id="KW-0028">Amino-acid biosynthesis</keyword>
<dbReference type="Pfam" id="PF01503">
    <property type="entry name" value="PRA-PH"/>
    <property type="match status" value="1"/>
</dbReference>
<accession>H8I5Z5</accession>
<evidence type="ECO:0000256" key="5">
    <source>
        <dbReference type="ARBA" id="ARBA00022741"/>
    </source>
</evidence>
<dbReference type="OrthoDB" id="39686at2157"/>
<dbReference type="GO" id="GO:0004636">
    <property type="term" value="F:phosphoribosyl-ATP diphosphatase activity"/>
    <property type="evidence" value="ECO:0007669"/>
    <property type="project" value="UniProtKB-UniRule"/>
</dbReference>
<dbReference type="NCBIfam" id="TIGR03188">
    <property type="entry name" value="histidine_hisI"/>
    <property type="match status" value="1"/>
</dbReference>
<dbReference type="PANTHER" id="PTHR42945">
    <property type="entry name" value="HISTIDINE BIOSYNTHESIS BIFUNCTIONAL PROTEIN"/>
    <property type="match status" value="1"/>
</dbReference>
<evidence type="ECO:0000256" key="7">
    <source>
        <dbReference type="ARBA" id="ARBA00022840"/>
    </source>
</evidence>
<name>H8I5Z5_METCZ</name>
<dbReference type="GO" id="GO:0000105">
    <property type="term" value="P:L-histidine biosynthetic process"/>
    <property type="evidence" value="ECO:0007669"/>
    <property type="project" value="UniProtKB-UniRule"/>
</dbReference>
<dbReference type="EC" id="3.6.1.31" evidence="9"/>
<dbReference type="HOGENOM" id="CLU_123337_0_0_2"/>
<evidence type="ECO:0000313" key="11">
    <source>
        <dbReference type="Proteomes" id="UP000005233"/>
    </source>
</evidence>
<dbReference type="HAMAP" id="MF_01020">
    <property type="entry name" value="HisE"/>
    <property type="match status" value="1"/>
</dbReference>
<evidence type="ECO:0000256" key="6">
    <source>
        <dbReference type="ARBA" id="ARBA00022801"/>
    </source>
</evidence>
<dbReference type="eggNOG" id="arCOG02677">
    <property type="taxonomic scope" value="Archaea"/>
</dbReference>
<comment type="catalytic activity">
    <reaction evidence="1 9">
        <text>1-(5-phospho-beta-D-ribosyl)-ATP + H2O = 1-(5-phospho-beta-D-ribosyl)-5'-AMP + diphosphate + H(+)</text>
        <dbReference type="Rhea" id="RHEA:22828"/>
        <dbReference type="ChEBI" id="CHEBI:15377"/>
        <dbReference type="ChEBI" id="CHEBI:15378"/>
        <dbReference type="ChEBI" id="CHEBI:33019"/>
        <dbReference type="ChEBI" id="CHEBI:59457"/>
        <dbReference type="ChEBI" id="CHEBI:73183"/>
        <dbReference type="EC" id="3.6.1.31"/>
    </reaction>
</comment>
<evidence type="ECO:0000256" key="9">
    <source>
        <dbReference type="HAMAP-Rule" id="MF_01020"/>
    </source>
</evidence>
<gene>
    <name evidence="9 10" type="primary">hisE</name>
    <name evidence="10" type="ordered locus">Mtc_1477</name>
</gene>
<dbReference type="RefSeq" id="WP_014406060.1">
    <property type="nucleotide sequence ID" value="NC_017034.1"/>
</dbReference>
<comment type="similarity">
    <text evidence="9">Belongs to the PRA-PH family.</text>
</comment>
<keyword evidence="8 9" id="KW-0368">Histidine biosynthesis</keyword>
<evidence type="ECO:0000256" key="3">
    <source>
        <dbReference type="ARBA" id="ARBA00022490"/>
    </source>
</evidence>
<keyword evidence="5 9" id="KW-0547">Nucleotide-binding</keyword>
<organism evidence="10 11">
    <name type="scientific">Methanocella conradii (strain DSM 24694 / JCM 17849 / CGMCC 1.5162 / HZ254)</name>
    <dbReference type="NCBI Taxonomy" id="1041930"/>
    <lineage>
        <taxon>Archaea</taxon>
        <taxon>Methanobacteriati</taxon>
        <taxon>Methanobacteriota</taxon>
        <taxon>Stenosarchaea group</taxon>
        <taxon>Methanomicrobia</taxon>
        <taxon>Methanocellales</taxon>
        <taxon>Methanocellaceae</taxon>
        <taxon>Methanocella</taxon>
    </lineage>
</organism>
<dbReference type="GO" id="GO:0005524">
    <property type="term" value="F:ATP binding"/>
    <property type="evidence" value="ECO:0007669"/>
    <property type="project" value="UniProtKB-KW"/>
</dbReference>
<dbReference type="STRING" id="1041930.Mtc_1477"/>
<dbReference type="Proteomes" id="UP000005233">
    <property type="component" value="Chromosome"/>
</dbReference>
<dbReference type="InterPro" id="IPR008179">
    <property type="entry name" value="HisE"/>
</dbReference>
<reference evidence="10 11" key="1">
    <citation type="journal article" date="2012" name="J. Bacteriol.">
        <title>Complete genome sequence of a thermophilic methanogen, Methanocella conradii HZ254, isolated from Chinese rice field soil.</title>
        <authorList>
            <person name="Lu Z."/>
            <person name="Lu Y."/>
        </authorList>
    </citation>
    <scope>NUCLEOTIDE SEQUENCE [LARGE SCALE GENOMIC DNA]</scope>
    <source>
        <strain evidence="11">DSM 24694 / JCM 17849 / CGMCC 1.5162 / HZ254</strain>
    </source>
</reference>
<comment type="pathway">
    <text evidence="2 9">Amino-acid biosynthesis; L-histidine biosynthesis; L-histidine from 5-phospho-alpha-D-ribose 1-diphosphate: step 2/9.</text>
</comment>
<dbReference type="GeneID" id="11971608"/>
<keyword evidence="6 9" id="KW-0378">Hydrolase</keyword>
<dbReference type="GO" id="GO:0005737">
    <property type="term" value="C:cytoplasm"/>
    <property type="evidence" value="ECO:0007669"/>
    <property type="project" value="UniProtKB-SubCell"/>
</dbReference>
<evidence type="ECO:0000256" key="2">
    <source>
        <dbReference type="ARBA" id="ARBA00005204"/>
    </source>
</evidence>